<keyword evidence="2" id="KW-1003">Cell membrane</keyword>
<dbReference type="GO" id="GO:0005886">
    <property type="term" value="C:plasma membrane"/>
    <property type="evidence" value="ECO:0007669"/>
    <property type="project" value="UniProtKB-SubCell"/>
</dbReference>
<evidence type="ECO:0000256" key="2">
    <source>
        <dbReference type="ARBA" id="ARBA00022475"/>
    </source>
</evidence>
<organism evidence="10 11">
    <name type="scientific">Leeuwenhoekiella palythoae</name>
    <dbReference type="NCBI Taxonomy" id="573501"/>
    <lineage>
        <taxon>Bacteria</taxon>
        <taxon>Pseudomonadati</taxon>
        <taxon>Bacteroidota</taxon>
        <taxon>Flavobacteriia</taxon>
        <taxon>Flavobacteriales</taxon>
        <taxon>Flavobacteriaceae</taxon>
        <taxon>Leeuwenhoekiella</taxon>
    </lineage>
</organism>
<reference evidence="9 12" key="3">
    <citation type="submission" date="2018-07" db="EMBL/GenBank/DDBJ databases">
        <title>Leeuwenhoekiella genomics.</title>
        <authorList>
            <person name="Tahon G."/>
            <person name="Willems A."/>
        </authorList>
    </citation>
    <scope>NUCLEOTIDE SEQUENCE [LARGE SCALE GENOMIC DNA]</scope>
    <source>
        <strain evidence="9 12">LMG 24856</strain>
    </source>
</reference>
<feature type="transmembrane region" description="Helical" evidence="6">
    <location>
        <begin position="344"/>
        <end position="371"/>
    </location>
</feature>
<feature type="domain" description="ABC3 transporter permease C-terminal" evidence="7">
    <location>
        <begin position="697"/>
        <end position="807"/>
    </location>
</feature>
<feature type="transmembrane region" description="Helical" evidence="6">
    <location>
        <begin position="691"/>
        <end position="712"/>
    </location>
</feature>
<dbReference type="RefSeq" id="WP_072981477.1">
    <property type="nucleotide sequence ID" value="NZ_FQXT01000002.1"/>
</dbReference>
<name>A0A1M5WNZ5_9FLAO</name>
<feature type="transmembrane region" description="Helical" evidence="6">
    <location>
        <begin position="21"/>
        <end position="43"/>
    </location>
</feature>
<dbReference type="PANTHER" id="PTHR30572:SF18">
    <property type="entry name" value="ABC-TYPE MACROLIDE FAMILY EXPORT SYSTEM PERMEASE COMPONENT 2"/>
    <property type="match status" value="1"/>
</dbReference>
<dbReference type="EMBL" id="QOVN01000001">
    <property type="protein sequence ID" value="RXG31460.1"/>
    <property type="molecule type" value="Genomic_DNA"/>
</dbReference>
<feature type="domain" description="ABC3 transporter permease C-terminal" evidence="7">
    <location>
        <begin position="303"/>
        <end position="418"/>
    </location>
</feature>
<accession>A0A1M5WNZ5</accession>
<dbReference type="InterPro" id="IPR050250">
    <property type="entry name" value="Macrolide_Exporter_MacB"/>
</dbReference>
<dbReference type="GO" id="GO:0022857">
    <property type="term" value="F:transmembrane transporter activity"/>
    <property type="evidence" value="ECO:0007669"/>
    <property type="project" value="TreeGrafter"/>
</dbReference>
<evidence type="ECO:0000313" key="12">
    <source>
        <dbReference type="Proteomes" id="UP000290037"/>
    </source>
</evidence>
<keyword evidence="4 6" id="KW-1133">Transmembrane helix</keyword>
<feature type="transmembrane region" description="Helical" evidence="6">
    <location>
        <begin position="733"/>
        <end position="757"/>
    </location>
</feature>
<dbReference type="AlphaFoldDB" id="A0A1M5WNZ5"/>
<dbReference type="InterPro" id="IPR003838">
    <property type="entry name" value="ABC3_permease_C"/>
</dbReference>
<keyword evidence="3 6" id="KW-0812">Transmembrane</keyword>
<dbReference type="STRING" id="573501.SAMN04487999_1309"/>
<feature type="transmembrane region" description="Helical" evidence="6">
    <location>
        <begin position="391"/>
        <end position="415"/>
    </location>
</feature>
<evidence type="ECO:0000256" key="5">
    <source>
        <dbReference type="ARBA" id="ARBA00023136"/>
    </source>
</evidence>
<dbReference type="Pfam" id="PF12704">
    <property type="entry name" value="MacB_PCD"/>
    <property type="match status" value="1"/>
</dbReference>
<sequence>MFRNYIKIAWRNIWKNKLFSAINVISLAIGLSASFVIGLMVYYDFSFDTFHEDGDRIYRVVTDFETPQGNYKNGGVTPPMRIAAKEQLTGVEQSAYFYNWWISEAKAEANKQTFKDPEHIILAEASYFDIFQYNWIAGSKAMALQQPNSVVLTRKRAEAYFPNLPLAAVMGQSLVYDGTISATVSGIVEDYDKRTDFYFNEFISLETAKQTESSDEILGDEWENTNNASQLYIKIAQNSTPEQIKTQLAALSEAHVDSEMIKYNNKRIFNLQALSDLHFDHEYGAYDYSGYEADKGILISLVFVALFLLLLGSINFINLNTAQAASRAKEIGVRKTMGSSKRQLVLQFLGETFLLTLIAAFCSVVFCVLALKTFDSFMAEGIDLSLMVTPWFTALVVVLIVVITLLSGFYPGVVLSRFKPARVLKGSVSSSKEKGVLRQVLTVSQFAIAQVFVIATLLVGKQIYYMLHQDLGFNAEAVAYLQTPWDDFSIDKRLVLEQELKRIPEIQNVSLGGMPPASFNMATRMGIFKKDGQELIQELQILNGDTEYLKLYDIELLAGRPALNDTIEEYVINETGMRAFGFKDPEEIVGQYLELNSHQRLIVGVMQDFNQRSLKDKVMPLMLTGDTSRDRRTNFRTLHVKLTGASSGWQNTIAKVEQLYQEVYPGEEFRLSFVDESISRFYKQEQRIATLLNWATGLAVLISCLGLLGLVIHTTSRRTKEIGIRKVLGASILQINALLCTDFLKLVIVAYVIALPIAWWGLHQWLEDYAYKTEMSWWVFALSGLGMMLLAVLIMSFKTLKAAIANPVKALRTE</sequence>
<evidence type="ECO:0000313" key="11">
    <source>
        <dbReference type="Proteomes" id="UP000184240"/>
    </source>
</evidence>
<evidence type="ECO:0000259" key="7">
    <source>
        <dbReference type="Pfam" id="PF02687"/>
    </source>
</evidence>
<evidence type="ECO:0000313" key="9">
    <source>
        <dbReference type="EMBL" id="RXG31460.1"/>
    </source>
</evidence>
<dbReference type="Proteomes" id="UP000184240">
    <property type="component" value="Unassembled WGS sequence"/>
</dbReference>
<evidence type="ECO:0000256" key="3">
    <source>
        <dbReference type="ARBA" id="ARBA00022692"/>
    </source>
</evidence>
<comment type="subcellular location">
    <subcellularLocation>
        <location evidence="1">Cell membrane</location>
        <topology evidence="1">Multi-pass membrane protein</topology>
    </subcellularLocation>
</comment>
<dbReference type="PANTHER" id="PTHR30572">
    <property type="entry name" value="MEMBRANE COMPONENT OF TRANSPORTER-RELATED"/>
    <property type="match status" value="1"/>
</dbReference>
<feature type="transmembrane region" description="Helical" evidence="6">
    <location>
        <begin position="777"/>
        <end position="797"/>
    </location>
</feature>
<feature type="transmembrane region" description="Helical" evidence="6">
    <location>
        <begin position="297"/>
        <end position="319"/>
    </location>
</feature>
<proteinExistence type="predicted"/>
<evidence type="ECO:0000256" key="4">
    <source>
        <dbReference type="ARBA" id="ARBA00022989"/>
    </source>
</evidence>
<dbReference type="Pfam" id="PF02687">
    <property type="entry name" value="FtsX"/>
    <property type="match status" value="2"/>
</dbReference>
<dbReference type="InterPro" id="IPR025857">
    <property type="entry name" value="MacB_PCD"/>
</dbReference>
<dbReference type="EMBL" id="FQXT01000002">
    <property type="protein sequence ID" value="SHH89345.1"/>
    <property type="molecule type" value="Genomic_DNA"/>
</dbReference>
<evidence type="ECO:0000313" key="10">
    <source>
        <dbReference type="EMBL" id="SHH89345.1"/>
    </source>
</evidence>
<evidence type="ECO:0000256" key="6">
    <source>
        <dbReference type="SAM" id="Phobius"/>
    </source>
</evidence>
<evidence type="ECO:0000259" key="8">
    <source>
        <dbReference type="Pfam" id="PF12704"/>
    </source>
</evidence>
<dbReference type="OrthoDB" id="5933722at2"/>
<keyword evidence="5 6" id="KW-0472">Membrane</keyword>
<protein>
    <submittedName>
        <fullName evidence="9">ABC-type antimicrobial peptide transport system permease subunit</fullName>
    </submittedName>
    <submittedName>
        <fullName evidence="10">ABC-type antimicrobial peptide transport system, permease component</fullName>
    </submittedName>
</protein>
<reference evidence="11" key="2">
    <citation type="submission" date="2016-11" db="EMBL/GenBank/DDBJ databases">
        <authorList>
            <person name="Varghese N."/>
            <person name="Submissions S."/>
        </authorList>
    </citation>
    <scope>NUCLEOTIDE SEQUENCE [LARGE SCALE GENOMIC DNA]</scope>
    <source>
        <strain evidence="11">DSM 19859</strain>
    </source>
</reference>
<feature type="transmembrane region" description="Helical" evidence="6">
    <location>
        <begin position="436"/>
        <end position="459"/>
    </location>
</feature>
<gene>
    <name evidence="9" type="ORF">DSM01_601</name>
    <name evidence="10" type="ORF">SAMN04487999_1309</name>
</gene>
<reference evidence="10" key="1">
    <citation type="submission" date="2016-11" db="EMBL/GenBank/DDBJ databases">
        <authorList>
            <person name="Jaros S."/>
            <person name="Januszkiewicz K."/>
            <person name="Wedrychowicz H."/>
        </authorList>
    </citation>
    <scope>NUCLEOTIDE SEQUENCE [LARGE SCALE GENOMIC DNA]</scope>
    <source>
        <strain evidence="10">DSM 19859</strain>
    </source>
</reference>
<dbReference type="Proteomes" id="UP000290037">
    <property type="component" value="Unassembled WGS sequence"/>
</dbReference>
<evidence type="ECO:0000256" key="1">
    <source>
        <dbReference type="ARBA" id="ARBA00004651"/>
    </source>
</evidence>
<keyword evidence="12" id="KW-1185">Reference proteome</keyword>
<feature type="domain" description="MacB-like periplasmic core" evidence="8">
    <location>
        <begin position="20"/>
        <end position="250"/>
    </location>
</feature>